<dbReference type="PANTHER" id="PTHR33099">
    <property type="entry name" value="FE2OG DIOXYGENASE DOMAIN-CONTAINING PROTEIN"/>
    <property type="match status" value="1"/>
</dbReference>
<dbReference type="GO" id="GO:0046872">
    <property type="term" value="F:metal ion binding"/>
    <property type="evidence" value="ECO:0007669"/>
    <property type="project" value="UniProtKB-KW"/>
</dbReference>
<evidence type="ECO:0000256" key="2">
    <source>
        <dbReference type="SAM" id="MobiDB-lite"/>
    </source>
</evidence>
<proteinExistence type="inferred from homology"/>
<dbReference type="PROSITE" id="PS51471">
    <property type="entry name" value="FE2OG_OXY"/>
    <property type="match status" value="1"/>
</dbReference>
<dbReference type="InterPro" id="IPR044862">
    <property type="entry name" value="Pro_4_hyd_alph_FE2OG_OXY"/>
</dbReference>
<sequence>MSSRLNLSTATDAQLQHLATACEPATFGRDQKDVHDETYRKAGKLDKTDFLLAFDAEDAGLIDTVREELAMPRYKKDDAIRAEMYKLNVYGPGSFFKPHVDTPRSELQFGSLVIVFPTAHEGGALAIRQEEVTGDKSEIKEWIFDSSALLANSTESSLAYVAFFSDVEHEVLPVTSGYRVTITYNLYWAAEESSPRTLSVPKSVPTNEETFRTSLRALLDDPTFLPQGAVLLYGLHYKYPLDAHKLPEAGRKALTDLTSRLKACDAVVYKVAQELGLPARLGVLYQTTGIWGYETTLVLCDSIAPLQRHQQIDDPLWKTLERFYGGELMTRPRFMYEERPIPNVKWITPAPGYAQQETQYMAYGNEATLKTTYWQVCLRLSIGPVGDRSGKPRDLPPPEKKPWQKKRREEEEEEEDEEEEEEDEEEEEVVADVNA</sequence>
<dbReference type="STRING" id="1314778.A0A5C3NSY9"/>
<comment type="similarity">
    <text evidence="1">Belongs to the iron/ascorbate-dependent oxidoreductase family.</text>
</comment>
<evidence type="ECO:0000313" key="4">
    <source>
        <dbReference type="EMBL" id="TFK79879.1"/>
    </source>
</evidence>
<reference evidence="4 5" key="1">
    <citation type="journal article" date="2019" name="Nat. Ecol. Evol.">
        <title>Megaphylogeny resolves global patterns of mushroom evolution.</title>
        <authorList>
            <person name="Varga T."/>
            <person name="Krizsan K."/>
            <person name="Foldi C."/>
            <person name="Dima B."/>
            <person name="Sanchez-Garcia M."/>
            <person name="Sanchez-Ramirez S."/>
            <person name="Szollosi G.J."/>
            <person name="Szarkandi J.G."/>
            <person name="Papp V."/>
            <person name="Albert L."/>
            <person name="Andreopoulos W."/>
            <person name="Angelini C."/>
            <person name="Antonin V."/>
            <person name="Barry K.W."/>
            <person name="Bougher N.L."/>
            <person name="Buchanan P."/>
            <person name="Buyck B."/>
            <person name="Bense V."/>
            <person name="Catcheside P."/>
            <person name="Chovatia M."/>
            <person name="Cooper J."/>
            <person name="Damon W."/>
            <person name="Desjardin D."/>
            <person name="Finy P."/>
            <person name="Geml J."/>
            <person name="Haridas S."/>
            <person name="Hughes K."/>
            <person name="Justo A."/>
            <person name="Karasinski D."/>
            <person name="Kautmanova I."/>
            <person name="Kiss B."/>
            <person name="Kocsube S."/>
            <person name="Kotiranta H."/>
            <person name="LaButti K.M."/>
            <person name="Lechner B.E."/>
            <person name="Liimatainen K."/>
            <person name="Lipzen A."/>
            <person name="Lukacs Z."/>
            <person name="Mihaltcheva S."/>
            <person name="Morgado L.N."/>
            <person name="Niskanen T."/>
            <person name="Noordeloos M.E."/>
            <person name="Ohm R.A."/>
            <person name="Ortiz-Santana B."/>
            <person name="Ovrebo C."/>
            <person name="Racz N."/>
            <person name="Riley R."/>
            <person name="Savchenko A."/>
            <person name="Shiryaev A."/>
            <person name="Soop K."/>
            <person name="Spirin V."/>
            <person name="Szebenyi C."/>
            <person name="Tomsovsky M."/>
            <person name="Tulloss R.E."/>
            <person name="Uehling J."/>
            <person name="Grigoriev I.V."/>
            <person name="Vagvolgyi C."/>
            <person name="Papp T."/>
            <person name="Martin F.M."/>
            <person name="Miettinen O."/>
            <person name="Hibbett D.S."/>
            <person name="Nagy L.G."/>
        </authorList>
    </citation>
    <scope>NUCLEOTIDE SEQUENCE [LARGE SCALE GENOMIC DNA]</scope>
    <source>
        <strain evidence="4 5">HHB13444</strain>
    </source>
</reference>
<evidence type="ECO:0000256" key="1">
    <source>
        <dbReference type="RuleBase" id="RU003682"/>
    </source>
</evidence>
<dbReference type="GO" id="GO:0016491">
    <property type="term" value="F:oxidoreductase activity"/>
    <property type="evidence" value="ECO:0007669"/>
    <property type="project" value="UniProtKB-KW"/>
</dbReference>
<dbReference type="AlphaFoldDB" id="A0A5C3NSY9"/>
<feature type="domain" description="Fe2OG dioxygenase" evidence="3">
    <location>
        <begin position="81"/>
        <end position="188"/>
    </location>
</feature>
<keyword evidence="1" id="KW-0560">Oxidoreductase</keyword>
<name>A0A5C3NSY9_9APHY</name>
<feature type="compositionally biased region" description="Basic and acidic residues" evidence="2">
    <location>
        <begin position="388"/>
        <end position="402"/>
    </location>
</feature>
<dbReference type="InterPro" id="IPR005123">
    <property type="entry name" value="Oxoglu/Fe-dep_dioxygenase_dom"/>
</dbReference>
<keyword evidence="5" id="KW-1185">Reference proteome</keyword>
<organism evidence="4 5">
    <name type="scientific">Polyporus arcularius HHB13444</name>
    <dbReference type="NCBI Taxonomy" id="1314778"/>
    <lineage>
        <taxon>Eukaryota</taxon>
        <taxon>Fungi</taxon>
        <taxon>Dikarya</taxon>
        <taxon>Basidiomycota</taxon>
        <taxon>Agaricomycotina</taxon>
        <taxon>Agaricomycetes</taxon>
        <taxon>Polyporales</taxon>
        <taxon>Polyporaceae</taxon>
        <taxon>Polyporus</taxon>
    </lineage>
</organism>
<gene>
    <name evidence="4" type="ORF">K466DRAFT_559576</name>
</gene>
<evidence type="ECO:0000259" key="3">
    <source>
        <dbReference type="PROSITE" id="PS51471"/>
    </source>
</evidence>
<dbReference type="InParanoid" id="A0A5C3NSY9"/>
<dbReference type="Proteomes" id="UP000308197">
    <property type="component" value="Unassembled WGS sequence"/>
</dbReference>
<keyword evidence="1" id="KW-0408">Iron</keyword>
<evidence type="ECO:0000313" key="5">
    <source>
        <dbReference type="Proteomes" id="UP000308197"/>
    </source>
</evidence>
<dbReference type="Gene3D" id="2.60.120.620">
    <property type="entry name" value="q2cbj1_9rhob like domain"/>
    <property type="match status" value="1"/>
</dbReference>
<feature type="compositionally biased region" description="Acidic residues" evidence="2">
    <location>
        <begin position="410"/>
        <end position="435"/>
    </location>
</feature>
<keyword evidence="1" id="KW-0479">Metal-binding</keyword>
<dbReference type="PANTHER" id="PTHR33099:SF7">
    <property type="entry name" value="MYND-TYPE DOMAIN-CONTAINING PROTEIN"/>
    <property type="match status" value="1"/>
</dbReference>
<accession>A0A5C3NSY9</accession>
<feature type="region of interest" description="Disordered" evidence="2">
    <location>
        <begin position="387"/>
        <end position="435"/>
    </location>
</feature>
<dbReference type="Pfam" id="PF13640">
    <property type="entry name" value="2OG-FeII_Oxy_3"/>
    <property type="match status" value="1"/>
</dbReference>
<dbReference type="EMBL" id="ML211906">
    <property type="protein sequence ID" value="TFK79879.1"/>
    <property type="molecule type" value="Genomic_DNA"/>
</dbReference>
<protein>
    <recommendedName>
        <fullName evidence="3">Fe2OG dioxygenase domain-containing protein</fullName>
    </recommendedName>
</protein>